<sequence>MKSEEMEPECSAAAQCLPSSQGRNPGLLSIRRGHSGPQPLSPCHGPARSRSPSGKTGLSPGTWHHAQRTALSALRPQ</sequence>
<accession>A0AC60A7J5</accession>
<evidence type="ECO:0000313" key="2">
    <source>
        <dbReference type="Proteomes" id="UP001162501"/>
    </source>
</evidence>
<gene>
    <name evidence="1" type="ORF">MRATA1EN22A_LOCUS27827</name>
</gene>
<organism evidence="1 2">
    <name type="scientific">Rangifer tarandus platyrhynchus</name>
    <name type="common">Svalbard reindeer</name>
    <dbReference type="NCBI Taxonomy" id="3082113"/>
    <lineage>
        <taxon>Eukaryota</taxon>
        <taxon>Metazoa</taxon>
        <taxon>Chordata</taxon>
        <taxon>Craniata</taxon>
        <taxon>Vertebrata</taxon>
        <taxon>Euteleostomi</taxon>
        <taxon>Mammalia</taxon>
        <taxon>Eutheria</taxon>
        <taxon>Laurasiatheria</taxon>
        <taxon>Artiodactyla</taxon>
        <taxon>Ruminantia</taxon>
        <taxon>Pecora</taxon>
        <taxon>Cervidae</taxon>
        <taxon>Odocoileinae</taxon>
        <taxon>Rangifer</taxon>
    </lineage>
</organism>
<reference evidence="1" key="1">
    <citation type="submission" date="2023-05" db="EMBL/GenBank/DDBJ databases">
        <authorList>
            <consortium name="ELIXIR-Norway"/>
        </authorList>
    </citation>
    <scope>NUCLEOTIDE SEQUENCE</scope>
</reference>
<evidence type="ECO:0000313" key="1">
    <source>
        <dbReference type="EMBL" id="CAN0568557.1"/>
    </source>
</evidence>
<protein>
    <submittedName>
        <fullName evidence="1">Uncharacterized protein</fullName>
    </submittedName>
</protein>
<dbReference type="Proteomes" id="UP001162501">
    <property type="component" value="Chromosome 9"/>
</dbReference>
<name>A0AC60A7J5_RANTA</name>
<dbReference type="EMBL" id="OX596093">
    <property type="protein sequence ID" value="CAN0568557.1"/>
    <property type="molecule type" value="Genomic_DNA"/>
</dbReference>
<reference evidence="1" key="2">
    <citation type="submission" date="2025-03" db="EMBL/GenBank/DDBJ databases">
        <authorList>
            <consortium name="ELIXIR-Norway"/>
            <consortium name="Elixir Norway"/>
        </authorList>
    </citation>
    <scope>NUCLEOTIDE SEQUENCE</scope>
</reference>
<proteinExistence type="predicted"/>